<dbReference type="Proteomes" id="UP000176634">
    <property type="component" value="Unassembled WGS sequence"/>
</dbReference>
<sequence>MITSIPSKKILVKLYLGQKKSAQDIADIFKCSLNKIWYWMGKYKIKSRTISEAIYRQKNPKGDPFKIKYPSTLKEAMLFGFGLGLYWGEGTKANKYAVRLGNTDYRLIKKFIKFLIKVFTIKKKDLKFSLQLFTDINPKTALNFWVNSLNVTRDQFYKSTITKSVRKGTYGKKSEYGVLTVYYHNKKMRDVLVSLLDKEKSK</sequence>
<reference evidence="1 2" key="1">
    <citation type="journal article" date="2016" name="Nat. Commun.">
        <title>Thousands of microbial genomes shed light on interconnected biogeochemical processes in an aquifer system.</title>
        <authorList>
            <person name="Anantharaman K."/>
            <person name="Brown C.T."/>
            <person name="Hug L.A."/>
            <person name="Sharon I."/>
            <person name="Castelle C.J."/>
            <person name="Probst A.J."/>
            <person name="Thomas B.C."/>
            <person name="Singh A."/>
            <person name="Wilkins M.J."/>
            <person name="Karaoz U."/>
            <person name="Brodie E.L."/>
            <person name="Williams K.H."/>
            <person name="Hubbard S.S."/>
            <person name="Banfield J.F."/>
        </authorList>
    </citation>
    <scope>NUCLEOTIDE SEQUENCE [LARGE SCALE GENOMIC DNA]</scope>
</reference>
<organism evidence="1 2">
    <name type="scientific">Candidatus Magasanikbacteria bacterium RIFOXYD1_FULL_40_23</name>
    <dbReference type="NCBI Taxonomy" id="1798705"/>
    <lineage>
        <taxon>Bacteria</taxon>
        <taxon>Candidatus Magasanikiibacteriota</taxon>
    </lineage>
</organism>
<gene>
    <name evidence="1" type="ORF">A2563_00935</name>
</gene>
<accession>A0A1F6P7I8</accession>
<protein>
    <recommendedName>
        <fullName evidence="3">Homing endonuclease LAGLIDADG domain-containing protein</fullName>
    </recommendedName>
</protein>
<evidence type="ECO:0000313" key="2">
    <source>
        <dbReference type="Proteomes" id="UP000176634"/>
    </source>
</evidence>
<evidence type="ECO:0008006" key="3">
    <source>
        <dbReference type="Google" id="ProtNLM"/>
    </source>
</evidence>
<dbReference type="EMBL" id="MFRA01000008">
    <property type="protein sequence ID" value="OGH92135.1"/>
    <property type="molecule type" value="Genomic_DNA"/>
</dbReference>
<dbReference type="STRING" id="1798705.A2563_00935"/>
<dbReference type="AlphaFoldDB" id="A0A1F6P7I8"/>
<proteinExistence type="predicted"/>
<name>A0A1F6P7I8_9BACT</name>
<evidence type="ECO:0000313" key="1">
    <source>
        <dbReference type="EMBL" id="OGH92135.1"/>
    </source>
</evidence>
<comment type="caution">
    <text evidence="1">The sequence shown here is derived from an EMBL/GenBank/DDBJ whole genome shotgun (WGS) entry which is preliminary data.</text>
</comment>